<evidence type="ECO:0000313" key="8">
    <source>
        <dbReference type="Proteomes" id="UP000256970"/>
    </source>
</evidence>
<feature type="compositionally biased region" description="Basic and acidic residues" evidence="5">
    <location>
        <begin position="354"/>
        <end position="363"/>
    </location>
</feature>
<dbReference type="EMBL" id="FNXT01000031">
    <property type="protein sequence ID" value="SZX59886.1"/>
    <property type="molecule type" value="Genomic_DNA"/>
</dbReference>
<keyword evidence="2 6" id="KW-0812">Transmembrane</keyword>
<evidence type="ECO:0000313" key="7">
    <source>
        <dbReference type="EMBL" id="SZX59886.1"/>
    </source>
</evidence>
<dbReference type="PANTHER" id="PTHR11132">
    <property type="entry name" value="SOLUTE CARRIER FAMILY 35"/>
    <property type="match status" value="1"/>
</dbReference>
<evidence type="ECO:0000256" key="2">
    <source>
        <dbReference type="ARBA" id="ARBA00022692"/>
    </source>
</evidence>
<evidence type="ECO:0000256" key="5">
    <source>
        <dbReference type="SAM" id="MobiDB-lite"/>
    </source>
</evidence>
<accession>A0A383V6B3</accession>
<protein>
    <recommendedName>
        <fullName evidence="9">Sugar phosphate transporter domain-containing protein</fullName>
    </recommendedName>
</protein>
<reference evidence="7 8" key="1">
    <citation type="submission" date="2016-10" db="EMBL/GenBank/DDBJ databases">
        <authorList>
            <person name="Cai Z."/>
        </authorList>
    </citation>
    <scope>NUCLEOTIDE SEQUENCE [LARGE SCALE GENOMIC DNA]</scope>
</reference>
<keyword evidence="4 6" id="KW-0472">Membrane</keyword>
<feature type="transmembrane region" description="Helical" evidence="6">
    <location>
        <begin position="46"/>
        <end position="65"/>
    </location>
</feature>
<evidence type="ECO:0008006" key="9">
    <source>
        <dbReference type="Google" id="ProtNLM"/>
    </source>
</evidence>
<feature type="transmembrane region" description="Helical" evidence="6">
    <location>
        <begin position="109"/>
        <end position="128"/>
    </location>
</feature>
<feature type="transmembrane region" description="Helical" evidence="6">
    <location>
        <begin position="284"/>
        <end position="308"/>
    </location>
</feature>
<dbReference type="GO" id="GO:0016020">
    <property type="term" value="C:membrane"/>
    <property type="evidence" value="ECO:0007669"/>
    <property type="project" value="UniProtKB-SubCell"/>
</dbReference>
<feature type="transmembrane region" description="Helical" evidence="6">
    <location>
        <begin position="77"/>
        <end position="97"/>
    </location>
</feature>
<keyword evidence="3 6" id="KW-1133">Transmembrane helix</keyword>
<name>A0A383V6B3_TETOB</name>
<organism evidence="7 8">
    <name type="scientific">Tetradesmus obliquus</name>
    <name type="common">Green alga</name>
    <name type="synonym">Acutodesmus obliquus</name>
    <dbReference type="NCBI Taxonomy" id="3088"/>
    <lineage>
        <taxon>Eukaryota</taxon>
        <taxon>Viridiplantae</taxon>
        <taxon>Chlorophyta</taxon>
        <taxon>core chlorophytes</taxon>
        <taxon>Chlorophyceae</taxon>
        <taxon>CS clade</taxon>
        <taxon>Sphaeropleales</taxon>
        <taxon>Scenedesmaceae</taxon>
        <taxon>Tetradesmus</taxon>
    </lineage>
</organism>
<feature type="region of interest" description="Disordered" evidence="5">
    <location>
        <begin position="338"/>
        <end position="363"/>
    </location>
</feature>
<feature type="transmembrane region" description="Helical" evidence="6">
    <location>
        <begin position="193"/>
        <end position="213"/>
    </location>
</feature>
<gene>
    <name evidence="7" type="ORF">BQ4739_LOCUS486</name>
</gene>
<evidence type="ECO:0000256" key="4">
    <source>
        <dbReference type="ARBA" id="ARBA00023136"/>
    </source>
</evidence>
<proteinExistence type="predicted"/>
<comment type="subcellular location">
    <subcellularLocation>
        <location evidence="1">Membrane</location>
        <topology evidence="1">Multi-pass membrane protein</topology>
    </subcellularLocation>
</comment>
<evidence type="ECO:0000256" key="3">
    <source>
        <dbReference type="ARBA" id="ARBA00022989"/>
    </source>
</evidence>
<dbReference type="InterPro" id="IPR050186">
    <property type="entry name" value="TPT_transporter"/>
</dbReference>
<sequence length="363" mass="40694">MAATPGEEEPLLPQQHQQQESSLLRWLPSSKPQPGQPTWGHFLQTWKIPLILFYYGFCSSTLIVINKVAVSNLRAPVFILVLQLLFAAGSVKFLAIWGTLDAEKLQWRLVRPFLLIIVGFLGTVFANIKVLVYSNVETFITFRSSTPLVLSVFDYLFLGRKLPGGRSIFSILLLILSCSGYTYYDQGFKLEAYTWLCVWYIFFLFEACYVKHVCDTVLMSNWGRVYYTNLLSGLALLVVFPLCRTEHQLLQQTHFTHAQLFLLCLSCAVGVCMSHAGYLMRSNVSATAGVVVGVVCKLGSVVLNLLIWDQHASPVQLAFLVLGLAGGSLFQQAPLREKPPKLPRTVGEQQPDSHTPREKDVKS</sequence>
<evidence type="ECO:0000256" key="1">
    <source>
        <dbReference type="ARBA" id="ARBA00004141"/>
    </source>
</evidence>
<feature type="transmembrane region" description="Helical" evidence="6">
    <location>
        <begin position="315"/>
        <end position="333"/>
    </location>
</feature>
<dbReference type="AlphaFoldDB" id="A0A383V6B3"/>
<feature type="transmembrane region" description="Helical" evidence="6">
    <location>
        <begin position="255"/>
        <end position="278"/>
    </location>
</feature>
<keyword evidence="8" id="KW-1185">Reference proteome</keyword>
<feature type="transmembrane region" description="Helical" evidence="6">
    <location>
        <begin position="164"/>
        <end position="184"/>
    </location>
</feature>
<evidence type="ECO:0000256" key="6">
    <source>
        <dbReference type="SAM" id="Phobius"/>
    </source>
</evidence>
<feature type="transmembrane region" description="Helical" evidence="6">
    <location>
        <begin position="225"/>
        <end position="243"/>
    </location>
</feature>
<dbReference type="Proteomes" id="UP000256970">
    <property type="component" value="Unassembled WGS sequence"/>
</dbReference>